<gene>
    <name evidence="1" type="ORF">IHE55_05670</name>
</gene>
<organism evidence="1 2">
    <name type="scientific">Streptomyces pactum</name>
    <dbReference type="NCBI Taxonomy" id="68249"/>
    <lineage>
        <taxon>Bacteria</taxon>
        <taxon>Bacillati</taxon>
        <taxon>Actinomycetota</taxon>
        <taxon>Actinomycetes</taxon>
        <taxon>Kitasatosporales</taxon>
        <taxon>Streptomycetaceae</taxon>
        <taxon>Streptomyces</taxon>
    </lineage>
</organism>
<evidence type="ECO:0000313" key="2">
    <source>
        <dbReference type="Proteomes" id="UP000807371"/>
    </source>
</evidence>
<dbReference type="Proteomes" id="UP000807371">
    <property type="component" value="Unassembled WGS sequence"/>
</dbReference>
<sequence>MALDRERLISTFSHWGLEVTRSDARATEDLIRERAAKSVITDIGIPERVGGHITLHDFTEGPETVAELLGNPESAMQRAVGDHICLGTGDGILLMNSETGEVYSWKDRQTLRISSSLANFVEFLMLIQEKLNIAEDENWPESSEEASDAYEQLVHAFREIDDAAMDEAGDYWRETIRASFGSMGF</sequence>
<accession>A0ABS0NGK2</accession>
<keyword evidence="2" id="KW-1185">Reference proteome</keyword>
<protein>
    <submittedName>
        <fullName evidence="1">SUKH-4 family immunity protein</fullName>
    </submittedName>
</protein>
<evidence type="ECO:0000313" key="1">
    <source>
        <dbReference type="EMBL" id="MBH5334319.1"/>
    </source>
</evidence>
<dbReference type="RefSeq" id="WP_197988033.1">
    <property type="nucleotide sequence ID" value="NZ_JACYXC010000001.1"/>
</dbReference>
<proteinExistence type="predicted"/>
<name>A0ABS0NGK2_9ACTN</name>
<dbReference type="EMBL" id="JACYXC010000001">
    <property type="protein sequence ID" value="MBH5334319.1"/>
    <property type="molecule type" value="Genomic_DNA"/>
</dbReference>
<dbReference type="InterPro" id="IPR025851">
    <property type="entry name" value="SUKH-4"/>
</dbReference>
<comment type="caution">
    <text evidence="1">The sequence shown here is derived from an EMBL/GenBank/DDBJ whole genome shotgun (WGS) entry which is preliminary data.</text>
</comment>
<dbReference type="Pfam" id="PF14435">
    <property type="entry name" value="SUKH-4"/>
    <property type="match status" value="1"/>
</dbReference>
<reference evidence="1 2" key="1">
    <citation type="submission" date="2020-09" db="EMBL/GenBank/DDBJ databases">
        <title>Biosynthesis of the nuclear factor of activated T cells inhibitor NFAT-133 and its congeners in Streptomyces pactum.</title>
        <authorList>
            <person name="Zhou W."/>
            <person name="Posri P."/>
            <person name="Abugrain M.E."/>
            <person name="Weisberg A.J."/>
            <person name="Chang J.H."/>
            <person name="Mahmud T."/>
        </authorList>
    </citation>
    <scope>NUCLEOTIDE SEQUENCE [LARGE SCALE GENOMIC DNA]</scope>
    <source>
        <strain evidence="1 2">ATCC 27456</strain>
    </source>
</reference>